<dbReference type="InterPro" id="IPR009959">
    <property type="entry name" value="Cyclase_SnoaL-like"/>
</dbReference>
<gene>
    <name evidence="3" type="ORF">BKA07_000207</name>
</gene>
<dbReference type="SUPFAM" id="SSF54427">
    <property type="entry name" value="NTF2-like"/>
    <property type="match status" value="1"/>
</dbReference>
<dbReference type="GO" id="GO:0030638">
    <property type="term" value="P:polyketide metabolic process"/>
    <property type="evidence" value="ECO:0007669"/>
    <property type="project" value="InterPro"/>
</dbReference>
<dbReference type="GO" id="GO:0010181">
    <property type="term" value="F:FMN binding"/>
    <property type="evidence" value="ECO:0007669"/>
    <property type="project" value="InterPro"/>
</dbReference>
<dbReference type="Pfam" id="PF07366">
    <property type="entry name" value="SnoaL"/>
    <property type="match status" value="1"/>
</dbReference>
<proteinExistence type="predicted"/>
<evidence type="ECO:0000259" key="2">
    <source>
        <dbReference type="SMART" id="SM00903"/>
    </source>
</evidence>
<accession>A0A846S0N9</accession>
<dbReference type="PANTHER" id="PTHR30466:SF1">
    <property type="entry name" value="FMN REDUCTASE (NADH) RUTF"/>
    <property type="match status" value="1"/>
</dbReference>
<dbReference type="Gene3D" id="3.10.450.50">
    <property type="match status" value="1"/>
</dbReference>
<dbReference type="SMART" id="SM00903">
    <property type="entry name" value="Flavin_Reduct"/>
    <property type="match status" value="1"/>
</dbReference>
<dbReference type="SUPFAM" id="SSF50475">
    <property type="entry name" value="FMN-binding split barrel"/>
    <property type="match status" value="1"/>
</dbReference>
<dbReference type="InterPro" id="IPR002563">
    <property type="entry name" value="Flavin_Rdtase-like_dom"/>
</dbReference>
<sequence>MNIEQAWEAAWNRGEVDSLDAIVTDGYRRVSNSSGSTVGLGEIKDEIRSVRAAFPDLKTTIDEFITEGDKAVIFWTSRGTHTEALKDAPATGRSVISRGSNVLEIADGHVAKETVTWDSSGILADLGVKSLSAADESANDGLVVDNLSGEPDQEMMKGFNRKFVTGVTVVTTRDEDRPRGLAVNAYCSVSIEPPLVMVCVQKTSSTYPALFKADHLGINILSTGQRATVGTFASKAADKFADLDWHGGPSGSPLIDGSSAALEADIKERFQAKTHTIFICRVRHAEVTEAEPMVYKAGKFFDSEDLTAI</sequence>
<keyword evidence="4" id="KW-1185">Reference proteome</keyword>
<feature type="domain" description="Flavin reductase like" evidence="2">
    <location>
        <begin position="160"/>
        <end position="302"/>
    </location>
</feature>
<evidence type="ECO:0000256" key="1">
    <source>
        <dbReference type="ARBA" id="ARBA00023002"/>
    </source>
</evidence>
<dbReference type="InterPro" id="IPR032710">
    <property type="entry name" value="NTF2-like_dom_sf"/>
</dbReference>
<dbReference type="Pfam" id="PF01613">
    <property type="entry name" value="Flavin_Reduct"/>
    <property type="match status" value="1"/>
</dbReference>
<keyword evidence="3" id="KW-0413">Isomerase</keyword>
<evidence type="ECO:0000313" key="3">
    <source>
        <dbReference type="EMBL" id="NJC55172.1"/>
    </source>
</evidence>
<dbReference type="PANTHER" id="PTHR30466">
    <property type="entry name" value="FLAVIN REDUCTASE"/>
    <property type="match status" value="1"/>
</dbReference>
<dbReference type="Gene3D" id="2.30.110.10">
    <property type="entry name" value="Electron Transport, Fmn-binding Protein, Chain A"/>
    <property type="match status" value="1"/>
</dbReference>
<dbReference type="GO" id="GO:0042602">
    <property type="term" value="F:riboflavin reductase (NADPH) activity"/>
    <property type="evidence" value="ECO:0007669"/>
    <property type="project" value="TreeGrafter"/>
</dbReference>
<evidence type="ECO:0000313" key="4">
    <source>
        <dbReference type="Proteomes" id="UP000576792"/>
    </source>
</evidence>
<dbReference type="GO" id="GO:0016853">
    <property type="term" value="F:isomerase activity"/>
    <property type="evidence" value="ECO:0007669"/>
    <property type="project" value="UniProtKB-KW"/>
</dbReference>
<dbReference type="Proteomes" id="UP000576792">
    <property type="component" value="Unassembled WGS sequence"/>
</dbReference>
<name>A0A846S0N9_9MICO</name>
<reference evidence="3 4" key="1">
    <citation type="submission" date="2020-03" db="EMBL/GenBank/DDBJ databases">
        <title>Sequencing the genomes of 1000 actinobacteria strains.</title>
        <authorList>
            <person name="Klenk H.-P."/>
        </authorList>
    </citation>
    <scope>NUCLEOTIDE SEQUENCE [LARGE SCALE GENOMIC DNA]</scope>
    <source>
        <strain evidence="3 4">DSM 18964</strain>
    </source>
</reference>
<protein>
    <submittedName>
        <fullName evidence="3">Steroid delta-isomerase-like uncharacterized protein</fullName>
    </submittedName>
</protein>
<dbReference type="AlphaFoldDB" id="A0A846S0N9"/>
<keyword evidence="1" id="KW-0560">Oxidoreductase</keyword>
<dbReference type="InterPro" id="IPR050268">
    <property type="entry name" value="NADH-dep_flavin_reductase"/>
</dbReference>
<organism evidence="3 4">
    <name type="scientific">Brevibacterium marinum</name>
    <dbReference type="NCBI Taxonomy" id="418643"/>
    <lineage>
        <taxon>Bacteria</taxon>
        <taxon>Bacillati</taxon>
        <taxon>Actinomycetota</taxon>
        <taxon>Actinomycetes</taxon>
        <taxon>Micrococcales</taxon>
        <taxon>Brevibacteriaceae</taxon>
        <taxon>Brevibacterium</taxon>
    </lineage>
</organism>
<dbReference type="RefSeq" id="WP_245161789.1">
    <property type="nucleotide sequence ID" value="NZ_BAAAPQ010000026.1"/>
</dbReference>
<comment type="caution">
    <text evidence="3">The sequence shown here is derived from an EMBL/GenBank/DDBJ whole genome shotgun (WGS) entry which is preliminary data.</text>
</comment>
<dbReference type="EMBL" id="JAATJN010000001">
    <property type="protein sequence ID" value="NJC55172.1"/>
    <property type="molecule type" value="Genomic_DNA"/>
</dbReference>
<dbReference type="InterPro" id="IPR012349">
    <property type="entry name" value="Split_barrel_FMN-bd"/>
</dbReference>